<dbReference type="Proteomes" id="UP000030106">
    <property type="component" value="Unassembled WGS sequence"/>
</dbReference>
<dbReference type="AlphaFoldDB" id="A0A0A2VI50"/>
<dbReference type="HOGENOM" id="CLU_1824964_0_0_1"/>
<dbReference type="EMBL" id="ANFO01000711">
    <property type="protein sequence ID" value="KGQ07248.1"/>
    <property type="molecule type" value="Genomic_DNA"/>
</dbReference>
<evidence type="ECO:0000313" key="2">
    <source>
        <dbReference type="EMBL" id="KGQ07248.1"/>
    </source>
</evidence>
<dbReference type="OrthoDB" id="3248909at2759"/>
<sequence length="141" mass="14924">MDGPTRTTTTSSTFHSLPVNDESTTSNHANLALISFSSSRASSVTGNEQDAYIQLQPIVHTHGWKPETMQPTVLLALASVLLATLLEILAQKSTADSALCLVNAAADILDLDVKRMQLQLSRPEGATGTGSLFFGLSGEPL</sequence>
<name>A0A0A2VI50_BEABA</name>
<feature type="region of interest" description="Disordered" evidence="1">
    <location>
        <begin position="1"/>
        <end position="23"/>
    </location>
</feature>
<evidence type="ECO:0000256" key="1">
    <source>
        <dbReference type="SAM" id="MobiDB-lite"/>
    </source>
</evidence>
<reference evidence="2 3" key="1">
    <citation type="submission" date="2012-10" db="EMBL/GenBank/DDBJ databases">
        <title>Genome sequencing and analysis of entomopathogenic fungi Beauveria bassiana D1-5.</title>
        <authorList>
            <person name="Li Q."/>
            <person name="Wang L."/>
            <person name="Zhang Z."/>
            <person name="Wang Q."/>
            <person name="Ren J."/>
            <person name="Wang M."/>
            <person name="Xu W."/>
            <person name="Wang J."/>
            <person name="Lu Y."/>
            <person name="Du Q."/>
            <person name="Sun Z."/>
        </authorList>
    </citation>
    <scope>NUCLEOTIDE SEQUENCE [LARGE SCALE GENOMIC DNA]</scope>
    <source>
        <strain evidence="2 3">D1-5</strain>
    </source>
</reference>
<comment type="caution">
    <text evidence="2">The sequence shown here is derived from an EMBL/GenBank/DDBJ whole genome shotgun (WGS) entry which is preliminary data.</text>
</comment>
<protein>
    <submittedName>
        <fullName evidence="2">Uncharacterized protein</fullName>
    </submittedName>
</protein>
<proteinExistence type="predicted"/>
<accession>A0A0A2VI50</accession>
<feature type="compositionally biased region" description="Low complexity" evidence="1">
    <location>
        <begin position="1"/>
        <end position="13"/>
    </location>
</feature>
<gene>
    <name evidence="2" type="ORF">BBAD15_g7430</name>
</gene>
<organism evidence="2 3">
    <name type="scientific">Beauveria bassiana D1-5</name>
    <dbReference type="NCBI Taxonomy" id="1245745"/>
    <lineage>
        <taxon>Eukaryota</taxon>
        <taxon>Fungi</taxon>
        <taxon>Dikarya</taxon>
        <taxon>Ascomycota</taxon>
        <taxon>Pezizomycotina</taxon>
        <taxon>Sordariomycetes</taxon>
        <taxon>Hypocreomycetidae</taxon>
        <taxon>Hypocreales</taxon>
        <taxon>Cordycipitaceae</taxon>
        <taxon>Beauveria</taxon>
    </lineage>
</organism>
<evidence type="ECO:0000313" key="3">
    <source>
        <dbReference type="Proteomes" id="UP000030106"/>
    </source>
</evidence>